<keyword evidence="1" id="KW-1133">Transmembrane helix</keyword>
<dbReference type="InterPro" id="IPR036026">
    <property type="entry name" value="Seven-hairpin_glycosidases"/>
</dbReference>
<evidence type="ECO:0000256" key="1">
    <source>
        <dbReference type="SAM" id="Phobius"/>
    </source>
</evidence>
<sequence>MKMRHAPPNAVQRRRVGRLLRSVDVYVVFAILGVVGYIIVVNLAAETVSMNIQDGIETQRATAAADGAAAELPAEVYWPYKWPTEPLAEVKIVRDATRFVEASLMRLAPLVARLPAAQLALWDLLLLTGVKTEATVTAVELRRIVTAALSPSPSPPSRETTAAVREAVESAAAVWAVKGMSAEVAEAQNIVSELLPSPSPSLVSLSLASSSWESLTSAIWGAATHAEPTATINLQQAYQHVLNVSKQFWAPARRGVPLSLAHQHLLPLQGGSYDAVVPLTRLLLHLWILGDRRAASLVAAYDAAVGTILRDLVHTRTVADGPYTMNYTFVAASAEYVVPMAAPRTCALAGLLAQGVRHGAHRYPDRSATLKYTEDDVLKAAEALATSCFQQYTDPAGHRLRRAVYVTSHGPVAGLVSMGEGKDDGRGTPTSRTTSCDVPFLLLESFYELYLTTQDAMYGLWSLLVMSDGTSDHCAVTARDITSAGPWVRYARELRSLVLLVQRMDCLIYRRSRGTRGLCEVTATTMVSPFTGHLVRLPARNVR</sequence>
<dbReference type="EMBL" id="LGTL01000016">
    <property type="protein sequence ID" value="KPA77718.1"/>
    <property type="molecule type" value="Genomic_DNA"/>
</dbReference>
<proteinExistence type="predicted"/>
<dbReference type="Proteomes" id="UP000037923">
    <property type="component" value="Unassembled WGS sequence"/>
</dbReference>
<organism evidence="2 3">
    <name type="scientific">Leptomonas pyrrhocoris</name>
    <name type="common">Firebug parasite</name>
    <dbReference type="NCBI Taxonomy" id="157538"/>
    <lineage>
        <taxon>Eukaryota</taxon>
        <taxon>Discoba</taxon>
        <taxon>Euglenozoa</taxon>
        <taxon>Kinetoplastea</taxon>
        <taxon>Metakinetoplastina</taxon>
        <taxon>Trypanosomatida</taxon>
        <taxon>Trypanosomatidae</taxon>
        <taxon>Leishmaniinae</taxon>
        <taxon>Leptomonas</taxon>
    </lineage>
</organism>
<dbReference type="OrthoDB" id="272853at2759"/>
<keyword evidence="1" id="KW-0812">Transmembrane</keyword>
<evidence type="ECO:0000313" key="2">
    <source>
        <dbReference type="EMBL" id="KPA77718.1"/>
    </source>
</evidence>
<dbReference type="GeneID" id="26907325"/>
<name>A0A0N0DTM8_LEPPY</name>
<gene>
    <name evidence="2" type="ORF">ABB37_07039</name>
</gene>
<accession>A0A0N0DTM8</accession>
<dbReference type="GO" id="GO:0005509">
    <property type="term" value="F:calcium ion binding"/>
    <property type="evidence" value="ECO:0007669"/>
    <property type="project" value="InterPro"/>
</dbReference>
<dbReference type="SUPFAM" id="SSF48225">
    <property type="entry name" value="Seven-hairpin glycosidases"/>
    <property type="match status" value="1"/>
</dbReference>
<dbReference type="AlphaFoldDB" id="A0A0N0DTM8"/>
<keyword evidence="1" id="KW-0472">Membrane</keyword>
<reference evidence="2 3" key="1">
    <citation type="submission" date="2015-07" db="EMBL/GenBank/DDBJ databases">
        <title>High-quality genome of monoxenous trypanosomatid Leptomonas pyrrhocoris.</title>
        <authorList>
            <person name="Flegontov P."/>
            <person name="Butenko A."/>
            <person name="Firsov S."/>
            <person name="Vlcek C."/>
            <person name="Logacheva M.D."/>
            <person name="Field M."/>
            <person name="Filatov D."/>
            <person name="Flegontova O."/>
            <person name="Gerasimov E."/>
            <person name="Jackson A.P."/>
            <person name="Kelly S."/>
            <person name="Opperdoes F."/>
            <person name="O'Reilly A."/>
            <person name="Votypka J."/>
            <person name="Yurchenko V."/>
            <person name="Lukes J."/>
        </authorList>
    </citation>
    <scope>NUCLEOTIDE SEQUENCE [LARGE SCALE GENOMIC DNA]</scope>
    <source>
        <strain evidence="2">H10</strain>
    </source>
</reference>
<dbReference type="VEuPathDB" id="TriTrypDB:LpyrH10_16_2210"/>
<evidence type="ECO:0000313" key="3">
    <source>
        <dbReference type="Proteomes" id="UP000037923"/>
    </source>
</evidence>
<dbReference type="GO" id="GO:0004571">
    <property type="term" value="F:mannosyl-oligosaccharide 1,2-alpha-mannosidase activity"/>
    <property type="evidence" value="ECO:0007669"/>
    <property type="project" value="InterPro"/>
</dbReference>
<comment type="caution">
    <text evidence="2">The sequence shown here is derived from an EMBL/GenBank/DDBJ whole genome shotgun (WGS) entry which is preliminary data.</text>
</comment>
<feature type="transmembrane region" description="Helical" evidence="1">
    <location>
        <begin position="23"/>
        <end position="45"/>
    </location>
</feature>
<keyword evidence="3" id="KW-1185">Reference proteome</keyword>
<protein>
    <submittedName>
        <fullName evidence="2">Uncharacterized protein</fullName>
    </submittedName>
</protein>
<dbReference type="GO" id="GO:0016020">
    <property type="term" value="C:membrane"/>
    <property type="evidence" value="ECO:0007669"/>
    <property type="project" value="InterPro"/>
</dbReference>
<dbReference type="RefSeq" id="XP_015656157.1">
    <property type="nucleotide sequence ID" value="XM_015805544.1"/>
</dbReference>
<dbReference type="OMA" id="DAMYGLW"/>